<feature type="domain" description="DUF732" evidence="1">
    <location>
        <begin position="68"/>
        <end position="141"/>
    </location>
</feature>
<protein>
    <recommendedName>
        <fullName evidence="1">DUF732 domain-containing protein</fullName>
    </recommendedName>
</protein>
<reference evidence="2 3" key="1">
    <citation type="journal article" date="2007" name="Genome Biol.">
        <title>Interrupted coding sequences in Mycobacterium smegmatis: authentic mutations or sequencing errors?</title>
        <authorList>
            <person name="Deshayes C."/>
            <person name="Perrodou E."/>
            <person name="Gallien S."/>
            <person name="Euphrasie D."/>
            <person name="Schaeffer C."/>
            <person name="Van-Dorsselaer A."/>
            <person name="Poch O."/>
            <person name="Lecompte O."/>
            <person name="Reyrat J.M."/>
        </authorList>
    </citation>
    <scope>NUCLEOTIDE SEQUENCE [LARGE SCALE GENOMIC DNA]</scope>
    <source>
        <strain evidence="3">ATCC 700084 / mc(2)155</strain>
    </source>
</reference>
<dbReference type="EMBL" id="CP001663">
    <property type="protein sequence ID" value="AFP42049.1"/>
    <property type="molecule type" value="Genomic_DNA"/>
</dbReference>
<evidence type="ECO:0000313" key="3">
    <source>
        <dbReference type="Proteomes" id="UP000006158"/>
    </source>
</evidence>
<dbReference type="Proteomes" id="UP000006158">
    <property type="component" value="Chromosome"/>
</dbReference>
<dbReference type="InterPro" id="IPR007969">
    <property type="entry name" value="DUF732"/>
</dbReference>
<dbReference type="Pfam" id="PF05305">
    <property type="entry name" value="DUF732"/>
    <property type="match status" value="1"/>
</dbReference>
<organism evidence="2 3">
    <name type="scientific">Mycolicibacterium smegmatis (strain ATCC 700084 / mc(2)155)</name>
    <name type="common">Mycobacterium smegmatis</name>
    <dbReference type="NCBI Taxonomy" id="246196"/>
    <lineage>
        <taxon>Bacteria</taxon>
        <taxon>Bacillati</taxon>
        <taxon>Actinomycetota</taxon>
        <taxon>Actinomycetes</taxon>
        <taxon>Mycobacteriales</taxon>
        <taxon>Mycobacteriaceae</taxon>
        <taxon>Mycolicibacterium</taxon>
    </lineage>
</organism>
<proteinExistence type="predicted"/>
<dbReference type="AlphaFoldDB" id="I7GFQ1"/>
<evidence type="ECO:0000259" key="1">
    <source>
        <dbReference type="Pfam" id="PF05305"/>
    </source>
</evidence>
<evidence type="ECO:0000313" key="2">
    <source>
        <dbReference type="EMBL" id="AFP42049.1"/>
    </source>
</evidence>
<accession>I7GFQ1</accession>
<gene>
    <name evidence="2" type="ordered locus">MSMEI_5613</name>
</gene>
<dbReference type="PATRIC" id="fig|246196.56.peg.5734"/>
<sequence length="148" mass="15888">MRCENRVRTSRVPTSRLAWSVQLISVLGIERKGHTMIFRRQTAWAVAAAAIASGVAFGTAPAHASVEDDRYLKIVEQLDIPGEPEAAIQVGHEICKAVEAGKIEPARTVRGVINHLMNQAGISKGQAAGLVRGAVSVYCPQYTSLVGR</sequence>
<name>I7GFQ1_MYCS2</name>
<reference evidence="2 3" key="2">
    <citation type="journal article" date="2009" name="Genome Res.">
        <title>Ortho-proteogenomics: multiple proteomes investigation through orthology and a new MS-based protocol.</title>
        <authorList>
            <person name="Gallien S."/>
            <person name="Perrodou E."/>
            <person name="Carapito C."/>
            <person name="Deshayes C."/>
            <person name="Reyrat J.M."/>
            <person name="Van Dorsselaer A."/>
            <person name="Poch O."/>
            <person name="Schaeffer C."/>
            <person name="Lecompte O."/>
        </authorList>
    </citation>
    <scope>NUCLEOTIDE SEQUENCE [LARGE SCALE GENOMIC DNA]</scope>
    <source>
        <strain evidence="3">ATCC 700084 / mc(2)155</strain>
    </source>
</reference>
<dbReference type="KEGG" id="msg:MSMEI_5613"/>